<keyword evidence="1" id="KW-0472">Membrane</keyword>
<keyword evidence="1" id="KW-1133">Transmembrane helix</keyword>
<feature type="signal peptide" evidence="2">
    <location>
        <begin position="1"/>
        <end position="24"/>
    </location>
</feature>
<reference evidence="3 4" key="1">
    <citation type="journal article" date="2017" name="Nature">
        <title>The Apostasia genome and the evolution of orchids.</title>
        <authorList>
            <person name="Zhang G.Q."/>
            <person name="Liu K.W."/>
            <person name="Li Z."/>
            <person name="Lohaus R."/>
            <person name="Hsiao Y.Y."/>
            <person name="Niu S.C."/>
            <person name="Wang J.Y."/>
            <person name="Lin Y.C."/>
            <person name="Xu Q."/>
            <person name="Chen L.J."/>
            <person name="Yoshida K."/>
            <person name="Fujiwara S."/>
            <person name="Wang Z.W."/>
            <person name="Zhang Y.Q."/>
            <person name="Mitsuda N."/>
            <person name="Wang M."/>
            <person name="Liu G.H."/>
            <person name="Pecoraro L."/>
            <person name="Huang H.X."/>
            <person name="Xiao X.J."/>
            <person name="Lin M."/>
            <person name="Wu X.Y."/>
            <person name="Wu W.L."/>
            <person name="Chen Y.Y."/>
            <person name="Chang S.B."/>
            <person name="Sakamoto S."/>
            <person name="Ohme-Takagi M."/>
            <person name="Yagi M."/>
            <person name="Zeng S.J."/>
            <person name="Shen C.Y."/>
            <person name="Yeh C.M."/>
            <person name="Luo Y.B."/>
            <person name="Tsai W.C."/>
            <person name="Van de Peer Y."/>
            <person name="Liu Z.J."/>
        </authorList>
    </citation>
    <scope>NUCLEOTIDE SEQUENCE [LARGE SCALE GENOMIC DNA]</scope>
    <source>
        <strain evidence="4">cv. Shenzhen</strain>
        <tissue evidence="3">Stem</tissue>
    </source>
</reference>
<name>A0A2H9ZTW5_9ASPA</name>
<evidence type="ECO:0000256" key="2">
    <source>
        <dbReference type="SAM" id="SignalP"/>
    </source>
</evidence>
<organism evidence="3 4">
    <name type="scientific">Apostasia shenzhenica</name>
    <dbReference type="NCBI Taxonomy" id="1088818"/>
    <lineage>
        <taxon>Eukaryota</taxon>
        <taxon>Viridiplantae</taxon>
        <taxon>Streptophyta</taxon>
        <taxon>Embryophyta</taxon>
        <taxon>Tracheophyta</taxon>
        <taxon>Spermatophyta</taxon>
        <taxon>Magnoliopsida</taxon>
        <taxon>Liliopsida</taxon>
        <taxon>Asparagales</taxon>
        <taxon>Orchidaceae</taxon>
        <taxon>Apostasioideae</taxon>
        <taxon>Apostasia</taxon>
    </lineage>
</organism>
<dbReference type="AlphaFoldDB" id="A0A2H9ZTW5"/>
<keyword evidence="1" id="KW-0812">Transmembrane</keyword>
<keyword evidence="2" id="KW-0732">Signal</keyword>
<feature type="chain" id="PRO_5014183427" evidence="2">
    <location>
        <begin position="25"/>
        <end position="147"/>
    </location>
</feature>
<protein>
    <submittedName>
        <fullName evidence="3">Uncharacterized protein</fullName>
    </submittedName>
</protein>
<gene>
    <name evidence="3" type="ORF">AXF42_Ash021416</name>
</gene>
<dbReference type="EMBL" id="KZ454017">
    <property type="protein sequence ID" value="PKA46727.1"/>
    <property type="molecule type" value="Genomic_DNA"/>
</dbReference>
<evidence type="ECO:0000313" key="3">
    <source>
        <dbReference type="EMBL" id="PKA46727.1"/>
    </source>
</evidence>
<evidence type="ECO:0000313" key="4">
    <source>
        <dbReference type="Proteomes" id="UP000236161"/>
    </source>
</evidence>
<evidence type="ECO:0000256" key="1">
    <source>
        <dbReference type="SAM" id="Phobius"/>
    </source>
</evidence>
<dbReference type="Proteomes" id="UP000236161">
    <property type="component" value="Unassembled WGS sequence"/>
</dbReference>
<proteinExistence type="predicted"/>
<sequence length="147" mass="17178">MASINLLLSLSVLLLLYHATMSTAYVPPNFYSFWEFEEPIPKIRGVCLVGFLAYSWLWRNYHEFNGKEIPYLQLIRAIDAGYQFVSHFVPDAEKTSVCLYAEFQCRDMNDGHTYRAALWFIINTFNHLDLKNVDPDSIVLQFLQKLD</sequence>
<keyword evidence="4" id="KW-1185">Reference proteome</keyword>
<feature type="transmembrane region" description="Helical" evidence="1">
    <location>
        <begin position="40"/>
        <end position="58"/>
    </location>
</feature>
<accession>A0A2H9ZTW5</accession>